<dbReference type="InterPro" id="IPR000341">
    <property type="entry name" value="PI3K_Ras-bd_dom"/>
</dbReference>
<dbReference type="Gene3D" id="1.25.40.70">
    <property type="entry name" value="Phosphatidylinositol 3-kinase, accessory domain (PIK)"/>
    <property type="match status" value="1"/>
</dbReference>
<dbReference type="InterPro" id="IPR035448">
    <property type="entry name" value="PI3Kc"/>
</dbReference>
<dbReference type="InterPro" id="IPR035892">
    <property type="entry name" value="C2_domain_sf"/>
</dbReference>
<dbReference type="SUPFAM" id="SSF48371">
    <property type="entry name" value="ARM repeat"/>
    <property type="match status" value="1"/>
</dbReference>
<dbReference type="Gene3D" id="1.10.1070.11">
    <property type="entry name" value="Phosphatidylinositol 3-/4-kinase, catalytic domain"/>
    <property type="match status" value="1"/>
</dbReference>
<sequence length="2030" mass="220297">MASLLRSARRKSGLPLADSGSAAAPAPPPSSSSSSLARHGSESGILVARVQYYDIVTALSVDRRARLEAILDAALAKLRTMGCLPESLDSFGLVDPDGKDVDLAQFITSSAYVGRCQEANVVPQFRLLPVTNRRRGGSGQGSISTSLPSFLNVFHLGSGSDGSMHRKARRHRSSTLSQQTPLADASPDQAEGETRSRVTSTCASSAVLPLKLEIPSPTHSDSELQGSTPSSLAGSNLSLAKRTSPNGHTRPGFGSMAMAAAVAAASAATGRVSRSDSVPASPLSILRDYSTAPALGTGLPKDVKRSASGVLIIKVVISPAHSTHVACSPGTTVAQLLEIVLVKARRVLSESVDDMVFTDPDQRITFGAAAVVEHLSYVESCIAQNLEPTFILKHQTQTVQPNRALLSPVPVVGTVEDDPEDLFSLIEAYRTDDSALLRRLSTASQAYRSRRNSELVPLKSGEGSIAAPEPVGLQIPSSVGGSKSLITTRFIRLDLPKGICTNLPISPDATVESVLEKCALKLKRIFNADCTKDDFELHQVDSMDDDVTGKVPLLGHILIAELDHFLHDEPLLFRVVCTTPALDDCVDDSDSSEEETDDVAPPRQYATLTRAAVPPPMHVNCMTIRTPSVRVVLPKGVVTNVRITPITTAAVVLSRGLAKLKALVGEAFEERNFALYLDLSDGQEPRLLGTDSVLGDVPELEDIFDGHVEIEDTLTMLVREKEEIGNKGKRRLSLGHLAMRQPRVVTVEDLVREMHMSDVLKKRRRSSSVGTNTSLSAGAGQLGWTVNRLAAPDALIEADEAGPTATRRTRPDCVAAISFAGSEPFHVTVTATVMGVERMSVGSFLGTDSFAAVKALALAELWRGESPSDDASSAEWFLSYTHPTLGIPVLISDESMALQQSTLAALMSKHDCRLVLGPSPIERPGPLPPDIASLLDVSPHCFELSRQRAAVERVRTNWWNVRRAAKTERLPRYLDRSDLPHWLTAKLKETNGRIPIRVHFPSDQAVKTMSCDAMEVVHRIVQRIAEKYNVVEVLEACASDPKDGRTSPDSASIATSPPHPFTLKCWDRDGHLHPEHRLIDHRSIRHYVGRAEPINLIISRTPTDLQSPSEASPSSLMSQTSESPASRFDASSALIDEGAAAVGKHSQITLRGHAEQGVEVKCLSLWDVSMNFRVEVVKAEGLNLTGQAIDSVYVEAAVYFAGKPLCASVRTHSLKAVPDPRWQNCIIFDLPLFNLPRNARLCLTLYGLPAPAKRGAEPGRNPTPIPIGGVSVPLFGDRGHLVQSSSMYRLCEGQPANIVGPCTSTLSNVGPFLSLQFMTYSHQVVFPGFDEAVLAIRNLEEALEQAVDAVGPDLDVIEQALKWDSLVQLDDASNAILWKHRYYLVNLPESLPKLLLAANWDLLADVIEVYRLLQIWRPISIESALLLLDGQYCDDEVRRFAVQTLAILADTELENYLLQLVQALSFEQHFDSALARFLLNRALTSRRIGHRFFWTIKAEMDNSNMTTLYTMLLEAYLKGVPDRIPDLLHQQRLVDKLHETALAVKNTRASDRKTVLANMLRAIEIAPGQSVPLNPEWHIAETLVHKCKYMDSKKLPLWITFRSSDQAAPMARAASTTVSASSLAGATAVSAATSTATVTAAAAAVVPSSASSSTLASAITAPLIMTTGFSKAVSPLGLRIDVSLAPGPPSTDPAVTPSSASPTSASRAPLSPATPSPPAMPTLTISPIPSEICVMYKSGDDLRQDSLTLQMMRIMDRLWRENGLDLNMTLYECMSTGRDQGFIQIVPNSATVSSIQLAYGGSTAAFKEEPLETWIRQHNSGGPGSAAANAGAASVQASRGTSMLNLFTAPDSPPVETEYDLAVATFTRSCAGYCVATYCLGIGDRHNDNLMCSKQGHLFHIDFGHFLGNIKRKFGIRRERAPFVLTPDFIYVITRKNPANFDFFVATCVRAYLILRRNANIFINLFLLMLSTGIPELQTVDDLTYLRDAFCLGMSEDEAAEEFQSLIFESIRLGWSTQLNWWVHNLVHNK</sequence>
<feature type="compositionally biased region" description="Low complexity" evidence="6">
    <location>
        <begin position="13"/>
        <end position="24"/>
    </location>
</feature>
<dbReference type="SMART" id="SM00145">
    <property type="entry name" value="PI3Ka"/>
    <property type="match status" value="1"/>
</dbReference>
<dbReference type="Pfam" id="PF00454">
    <property type="entry name" value="PI3_PI4_kinase"/>
    <property type="match status" value="1"/>
</dbReference>
<dbReference type="FunFam" id="1.10.1070.11:FF:000001">
    <property type="entry name" value="Phosphatidylinositol 4,5-bisphosphate 3-kinase catalytic subunit"/>
    <property type="match status" value="1"/>
</dbReference>
<evidence type="ECO:0000259" key="8">
    <source>
        <dbReference type="PROSITE" id="PS51545"/>
    </source>
</evidence>
<dbReference type="PROSITE" id="PS50290">
    <property type="entry name" value="PI3_4_KINASE_3"/>
    <property type="match status" value="1"/>
</dbReference>
<feature type="domain" description="PI3K-RBD" evidence="9">
    <location>
        <begin position="991"/>
        <end position="1100"/>
    </location>
</feature>
<dbReference type="GO" id="GO:0005942">
    <property type="term" value="C:phosphatidylinositol 3-kinase complex"/>
    <property type="evidence" value="ECO:0007669"/>
    <property type="project" value="TreeGrafter"/>
</dbReference>
<feature type="region of interest" description="Disordered" evidence="6">
    <location>
        <begin position="214"/>
        <end position="252"/>
    </location>
</feature>
<evidence type="ECO:0000259" key="10">
    <source>
        <dbReference type="PROSITE" id="PS51547"/>
    </source>
</evidence>
<evidence type="ECO:0000256" key="3">
    <source>
        <dbReference type="ARBA" id="ARBA00022741"/>
    </source>
</evidence>
<dbReference type="SMART" id="SM00142">
    <property type="entry name" value="PI3K_C2"/>
    <property type="match status" value="1"/>
</dbReference>
<keyword evidence="5" id="KW-0067">ATP-binding</keyword>
<dbReference type="SUPFAM" id="SSF49562">
    <property type="entry name" value="C2 domain (Calcium/lipid-binding domain, CaLB)"/>
    <property type="match status" value="1"/>
</dbReference>
<keyword evidence="2" id="KW-0808">Transferase</keyword>
<dbReference type="GO" id="GO:0005524">
    <property type="term" value="F:ATP binding"/>
    <property type="evidence" value="ECO:0007669"/>
    <property type="project" value="UniProtKB-KW"/>
</dbReference>
<dbReference type="PROSITE" id="PS51546">
    <property type="entry name" value="PI3K_RBD"/>
    <property type="match status" value="1"/>
</dbReference>
<comment type="similarity">
    <text evidence="1">Belongs to the PI3/PI4-kinase family. Type III PI4K subfamily.</text>
</comment>
<organism evidence="11 12">
    <name type="scientific">Allomyces macrogynus (strain ATCC 38327)</name>
    <name type="common">Allomyces javanicus var. macrogynus</name>
    <dbReference type="NCBI Taxonomy" id="578462"/>
    <lineage>
        <taxon>Eukaryota</taxon>
        <taxon>Fungi</taxon>
        <taxon>Fungi incertae sedis</taxon>
        <taxon>Blastocladiomycota</taxon>
        <taxon>Blastocladiomycetes</taxon>
        <taxon>Blastocladiales</taxon>
        <taxon>Blastocladiaceae</taxon>
        <taxon>Allomyces</taxon>
    </lineage>
</organism>
<dbReference type="GO" id="GO:0048015">
    <property type="term" value="P:phosphatidylinositol-mediated signaling"/>
    <property type="evidence" value="ECO:0007669"/>
    <property type="project" value="TreeGrafter"/>
</dbReference>
<evidence type="ECO:0000259" key="9">
    <source>
        <dbReference type="PROSITE" id="PS51546"/>
    </source>
</evidence>
<keyword evidence="12" id="KW-1185">Reference proteome</keyword>
<feature type="domain" description="PI3K/PI4K catalytic" evidence="7">
    <location>
        <begin position="1704"/>
        <end position="2015"/>
    </location>
</feature>
<dbReference type="eggNOG" id="KOG0904">
    <property type="taxonomic scope" value="Eukaryota"/>
</dbReference>
<dbReference type="InterPro" id="IPR000403">
    <property type="entry name" value="PI3/4_kinase_cat_dom"/>
</dbReference>
<dbReference type="GO" id="GO:0043491">
    <property type="term" value="P:phosphatidylinositol 3-kinase/protein kinase B signal transduction"/>
    <property type="evidence" value="ECO:0007669"/>
    <property type="project" value="TreeGrafter"/>
</dbReference>
<feature type="compositionally biased region" description="Polar residues" evidence="6">
    <location>
        <begin position="217"/>
        <end position="247"/>
    </location>
</feature>
<dbReference type="GO" id="GO:0005737">
    <property type="term" value="C:cytoplasm"/>
    <property type="evidence" value="ECO:0007669"/>
    <property type="project" value="TreeGrafter"/>
</dbReference>
<evidence type="ECO:0000256" key="5">
    <source>
        <dbReference type="ARBA" id="ARBA00022840"/>
    </source>
</evidence>
<dbReference type="InterPro" id="IPR011009">
    <property type="entry name" value="Kinase-like_dom_sf"/>
</dbReference>
<dbReference type="InterPro" id="IPR029071">
    <property type="entry name" value="Ubiquitin-like_domsf"/>
</dbReference>
<evidence type="ECO:0008006" key="13">
    <source>
        <dbReference type="Google" id="ProtNLM"/>
    </source>
</evidence>
<accession>A0A0L0RVS7</accession>
<dbReference type="GO" id="GO:0035005">
    <property type="term" value="F:1-phosphatidylinositol-4-phosphate 3-kinase activity"/>
    <property type="evidence" value="ECO:0007669"/>
    <property type="project" value="TreeGrafter"/>
</dbReference>
<feature type="domain" description="PIK helical" evidence="8">
    <location>
        <begin position="1343"/>
        <end position="1519"/>
    </location>
</feature>
<dbReference type="PROSITE" id="PS51545">
    <property type="entry name" value="PIK_HELICAL"/>
    <property type="match status" value="1"/>
</dbReference>
<evidence type="ECO:0000313" key="12">
    <source>
        <dbReference type="Proteomes" id="UP000054350"/>
    </source>
</evidence>
<keyword evidence="3" id="KW-0547">Nucleotide-binding</keyword>
<evidence type="ECO:0000313" key="11">
    <source>
        <dbReference type="EMBL" id="KNE54418.1"/>
    </source>
</evidence>
<dbReference type="InterPro" id="IPR042236">
    <property type="entry name" value="PI3K_accessory_sf"/>
</dbReference>
<dbReference type="EMBL" id="GG745328">
    <property type="protein sequence ID" value="KNE54418.1"/>
    <property type="molecule type" value="Genomic_DNA"/>
</dbReference>
<proteinExistence type="inferred from homology"/>
<keyword evidence="4" id="KW-0418">Kinase</keyword>
<dbReference type="GO" id="GO:0016477">
    <property type="term" value="P:cell migration"/>
    <property type="evidence" value="ECO:0007669"/>
    <property type="project" value="TreeGrafter"/>
</dbReference>
<dbReference type="VEuPathDB" id="FungiDB:AMAG_00393"/>
<protein>
    <recommendedName>
        <fullName evidence="13">Phosphatidylinositol-4-phosphate 3-kinase</fullName>
    </recommendedName>
</protein>
<name>A0A0L0RVS7_ALLM3</name>
<dbReference type="PANTHER" id="PTHR10048">
    <property type="entry name" value="PHOSPHATIDYLINOSITOL KINASE"/>
    <property type="match status" value="1"/>
</dbReference>
<feature type="compositionally biased region" description="Low complexity" evidence="6">
    <location>
        <begin position="1105"/>
        <end position="1119"/>
    </location>
</feature>
<evidence type="ECO:0000259" key="7">
    <source>
        <dbReference type="PROSITE" id="PS50290"/>
    </source>
</evidence>
<feature type="region of interest" description="Disordered" evidence="6">
    <location>
        <begin position="1100"/>
        <end position="1123"/>
    </location>
</feature>
<dbReference type="SUPFAM" id="SSF56112">
    <property type="entry name" value="Protein kinase-like (PK-like)"/>
    <property type="match status" value="1"/>
</dbReference>
<dbReference type="InterPro" id="IPR036940">
    <property type="entry name" value="PI3/4_kinase_cat_sf"/>
</dbReference>
<dbReference type="Gene3D" id="3.30.1010.10">
    <property type="entry name" value="Phosphatidylinositol 3-kinase Catalytic Subunit, Chain A, domain 4"/>
    <property type="match status" value="1"/>
</dbReference>
<dbReference type="InterPro" id="IPR016024">
    <property type="entry name" value="ARM-type_fold"/>
</dbReference>
<dbReference type="PANTHER" id="PTHR10048:SF14">
    <property type="entry name" value="LD28067P"/>
    <property type="match status" value="1"/>
</dbReference>
<dbReference type="PROSITE" id="PS51547">
    <property type="entry name" value="C2_PI3K"/>
    <property type="match status" value="1"/>
</dbReference>
<reference evidence="12" key="2">
    <citation type="submission" date="2009-11" db="EMBL/GenBank/DDBJ databases">
        <title>The Genome Sequence of Allomyces macrogynus strain ATCC 38327.</title>
        <authorList>
            <consortium name="The Broad Institute Genome Sequencing Platform"/>
            <person name="Russ C."/>
            <person name="Cuomo C."/>
            <person name="Shea T."/>
            <person name="Young S.K."/>
            <person name="Zeng Q."/>
            <person name="Koehrsen M."/>
            <person name="Haas B."/>
            <person name="Borodovsky M."/>
            <person name="Guigo R."/>
            <person name="Alvarado L."/>
            <person name="Berlin A."/>
            <person name="Borenstein D."/>
            <person name="Chen Z."/>
            <person name="Engels R."/>
            <person name="Freedman E."/>
            <person name="Gellesch M."/>
            <person name="Goldberg J."/>
            <person name="Griggs A."/>
            <person name="Gujja S."/>
            <person name="Heiman D."/>
            <person name="Hepburn T."/>
            <person name="Howarth C."/>
            <person name="Jen D."/>
            <person name="Larson L."/>
            <person name="Lewis B."/>
            <person name="Mehta T."/>
            <person name="Park D."/>
            <person name="Pearson M."/>
            <person name="Roberts A."/>
            <person name="Saif S."/>
            <person name="Shenoy N."/>
            <person name="Sisk P."/>
            <person name="Stolte C."/>
            <person name="Sykes S."/>
            <person name="Walk T."/>
            <person name="White J."/>
            <person name="Yandava C."/>
            <person name="Burger G."/>
            <person name="Gray M.W."/>
            <person name="Holland P.W.H."/>
            <person name="King N."/>
            <person name="Lang F.B.F."/>
            <person name="Roger A.J."/>
            <person name="Ruiz-Trillo I."/>
            <person name="Lander E."/>
            <person name="Nusbaum C."/>
        </authorList>
    </citation>
    <scope>NUCLEOTIDE SEQUENCE [LARGE SCALE GENOMIC DNA]</scope>
    <source>
        <strain evidence="12">ATCC 38327</strain>
    </source>
</reference>
<dbReference type="Proteomes" id="UP000054350">
    <property type="component" value="Unassembled WGS sequence"/>
</dbReference>
<evidence type="ECO:0000256" key="4">
    <source>
        <dbReference type="ARBA" id="ARBA00022777"/>
    </source>
</evidence>
<dbReference type="Pfam" id="PF00792">
    <property type="entry name" value="PI3K_C2"/>
    <property type="match status" value="1"/>
</dbReference>
<reference evidence="11 12" key="1">
    <citation type="submission" date="2009-11" db="EMBL/GenBank/DDBJ databases">
        <title>Annotation of Allomyces macrogynus ATCC 38327.</title>
        <authorList>
            <consortium name="The Broad Institute Genome Sequencing Platform"/>
            <person name="Russ C."/>
            <person name="Cuomo C."/>
            <person name="Burger G."/>
            <person name="Gray M.W."/>
            <person name="Holland P.W.H."/>
            <person name="King N."/>
            <person name="Lang F.B.F."/>
            <person name="Roger A.J."/>
            <person name="Ruiz-Trillo I."/>
            <person name="Young S.K."/>
            <person name="Zeng Q."/>
            <person name="Gargeya S."/>
            <person name="Fitzgerald M."/>
            <person name="Haas B."/>
            <person name="Abouelleil A."/>
            <person name="Alvarado L."/>
            <person name="Arachchi H.M."/>
            <person name="Berlin A."/>
            <person name="Chapman S.B."/>
            <person name="Gearin G."/>
            <person name="Goldberg J."/>
            <person name="Griggs A."/>
            <person name="Gujja S."/>
            <person name="Hansen M."/>
            <person name="Heiman D."/>
            <person name="Howarth C."/>
            <person name="Larimer J."/>
            <person name="Lui A."/>
            <person name="MacDonald P.J.P."/>
            <person name="McCowen C."/>
            <person name="Montmayeur A."/>
            <person name="Murphy C."/>
            <person name="Neiman D."/>
            <person name="Pearson M."/>
            <person name="Priest M."/>
            <person name="Roberts A."/>
            <person name="Saif S."/>
            <person name="Shea T."/>
            <person name="Sisk P."/>
            <person name="Stolte C."/>
            <person name="Sykes S."/>
            <person name="Wortman J."/>
            <person name="Nusbaum C."/>
            <person name="Birren B."/>
        </authorList>
    </citation>
    <scope>NUCLEOTIDE SEQUENCE [LARGE SCALE GENOMIC DNA]</scope>
    <source>
        <strain evidence="11 12">ATCC 38327</strain>
    </source>
</reference>
<dbReference type="GO" id="GO:0005886">
    <property type="term" value="C:plasma membrane"/>
    <property type="evidence" value="ECO:0007669"/>
    <property type="project" value="TreeGrafter"/>
</dbReference>
<evidence type="ECO:0000256" key="2">
    <source>
        <dbReference type="ARBA" id="ARBA00022679"/>
    </source>
</evidence>
<feature type="region of interest" description="Disordered" evidence="6">
    <location>
        <begin position="1"/>
        <end position="38"/>
    </location>
</feature>
<evidence type="ECO:0000256" key="6">
    <source>
        <dbReference type="SAM" id="MobiDB-lite"/>
    </source>
</evidence>
<dbReference type="Gene3D" id="3.10.20.770">
    <property type="match status" value="1"/>
</dbReference>
<feature type="domain" description="C2 PI3K-type" evidence="10">
    <location>
        <begin position="1168"/>
        <end position="1327"/>
    </location>
</feature>
<dbReference type="SUPFAM" id="SSF54236">
    <property type="entry name" value="Ubiquitin-like"/>
    <property type="match status" value="1"/>
</dbReference>
<dbReference type="InterPro" id="IPR002420">
    <property type="entry name" value="PI3K-type_C2_dom"/>
</dbReference>
<dbReference type="CDD" id="cd00891">
    <property type="entry name" value="PI3Kc"/>
    <property type="match status" value="1"/>
</dbReference>
<feature type="region of interest" description="Disordered" evidence="6">
    <location>
        <begin position="158"/>
        <end position="202"/>
    </location>
</feature>
<feature type="compositionally biased region" description="Low complexity" evidence="6">
    <location>
        <begin position="1692"/>
        <end position="1711"/>
    </location>
</feature>
<gene>
    <name evidence="11" type="ORF">AMAG_00393</name>
</gene>
<evidence type="ECO:0000256" key="1">
    <source>
        <dbReference type="ARBA" id="ARBA00006209"/>
    </source>
</evidence>
<dbReference type="InterPro" id="IPR001263">
    <property type="entry name" value="PI3K_accessory_dom"/>
</dbReference>
<dbReference type="InterPro" id="IPR015433">
    <property type="entry name" value="PI3/4_kinase"/>
</dbReference>
<dbReference type="SMART" id="SM00146">
    <property type="entry name" value="PI3Kc"/>
    <property type="match status" value="1"/>
</dbReference>
<dbReference type="Pfam" id="PF00613">
    <property type="entry name" value="PI3Ka"/>
    <property type="match status" value="1"/>
</dbReference>
<dbReference type="OrthoDB" id="67688at2759"/>
<dbReference type="CDD" id="cd08380">
    <property type="entry name" value="C2_PI3K_like"/>
    <property type="match status" value="1"/>
</dbReference>
<dbReference type="STRING" id="578462.A0A0L0RVS7"/>
<dbReference type="Pfam" id="PF00794">
    <property type="entry name" value="PI3K_rbd"/>
    <property type="match status" value="1"/>
</dbReference>
<dbReference type="Gene3D" id="2.60.40.150">
    <property type="entry name" value="C2 domain"/>
    <property type="match status" value="1"/>
</dbReference>
<feature type="region of interest" description="Disordered" evidence="6">
    <location>
        <begin position="1684"/>
        <end position="1723"/>
    </location>
</feature>
<dbReference type="GO" id="GO:0016303">
    <property type="term" value="F:1-phosphatidylinositol-3-kinase activity"/>
    <property type="evidence" value="ECO:0007669"/>
    <property type="project" value="TreeGrafter"/>
</dbReference>